<dbReference type="EMBL" id="JACHHY010000022">
    <property type="protein sequence ID" value="MBB5019927.1"/>
    <property type="molecule type" value="Genomic_DNA"/>
</dbReference>
<evidence type="ECO:0000256" key="4">
    <source>
        <dbReference type="ARBA" id="ARBA00022840"/>
    </source>
</evidence>
<dbReference type="SUPFAM" id="SSF52540">
    <property type="entry name" value="P-loop containing nucleoside triphosphate hydrolases"/>
    <property type="match status" value="1"/>
</dbReference>
<dbReference type="Gene3D" id="3.40.50.300">
    <property type="entry name" value="P-loop containing nucleotide triphosphate hydrolases"/>
    <property type="match status" value="1"/>
</dbReference>
<evidence type="ECO:0000256" key="2">
    <source>
        <dbReference type="ARBA" id="ARBA00022737"/>
    </source>
</evidence>
<evidence type="ECO:0000256" key="1">
    <source>
        <dbReference type="ARBA" id="ARBA00022614"/>
    </source>
</evidence>
<keyword evidence="8" id="KW-1185">Reference proteome</keyword>
<dbReference type="PANTHER" id="PTHR46652">
    <property type="entry name" value="LEUCINE-RICH REPEAT AND IQ DOMAIN-CONTAINING PROTEIN 1-RELATED"/>
    <property type="match status" value="1"/>
</dbReference>
<evidence type="ECO:0000259" key="6">
    <source>
        <dbReference type="PROSITE" id="PS50837"/>
    </source>
</evidence>
<dbReference type="Pfam" id="PF05729">
    <property type="entry name" value="NACHT"/>
    <property type="match status" value="1"/>
</dbReference>
<sequence>MMTSLLPAAHHLPLRRYLGEVQRQYGLIRFIAMPTLQDRGNTAIDQLFVKPQLSKSWVSPDLPLDDWPDCDSMLDCLAREPRLVLLGDPGSGKSTLLSWLAWRIAASMVARLPDGIDGTIPLVFVLRELPLDTLLSKTEAETAAPGEAFQRLLAALLATPLGLLLNTDEARPLFDTYLAAGKVVLMLDGFDELSLDGRQRVRAAVWDGWRAHPDTRWLITSRIVGYDECRLDGDLPTAEAMHGLAPAVPDELLRDELAKLHEGRTRRYDELDQSLWGGRKHAGGAGTVQSVPHYHVVPFDDVRIRAFAYNWYALRDHPDKANKDAGDFIQQIVKDKATWRLARSPQLLTMMALVFRVRARLPEGRALLYNDIAQAYLEDIDQYRGLAKDQYPLEQKKRWLARIAFEMQCRRPATTATPDQTGIDRHLLASRDEVLGWIEQAMQSSAYQADRAFAEDYLRFVVQRSGLLLPRGEDQFAFLHLTFQEYFAAVFIREQVQHPHFFASRRQAGEVTTKSLQGWASQQLWREVLVFLFELFSQEASWANALLIELFGEQFKVIQTYLDKRSKQKSPGWPKNARDMHQMAWLLERLVINPHSGLAHTAKAQAVELLVDLFMRDMNFPYNNEICIGHLMVDADWHAHTLAVLRVRRPTELYLASVRLQHVDWLAQEFGQLKLLALINCDLHKFPDLSNLPELLSLDISFNEISDLCWVKPYSELRALYLDGCGLRNIEFIRNFNRLNKIAIRSNDIEDFSVINSCSSLRGLAIDGAEDMRWLSGNSGITQLLVCGAAIDMRSIASLSNLKQIWLHQMDDDVALSIAPLAALAKLESIYVHPAQLQDEAAFAAALALQGRRCEWGERRLPSLIIYPNPTPSTPATPRKRRTQQP</sequence>
<comment type="caution">
    <text evidence="7">The sequence shown here is derived from an EMBL/GenBank/DDBJ whole genome shotgun (WGS) entry which is preliminary data.</text>
</comment>
<dbReference type="PROSITE" id="PS50837">
    <property type="entry name" value="NACHT"/>
    <property type="match status" value="1"/>
</dbReference>
<name>A0A840MS15_9PROT</name>
<organism evidence="7 8">
    <name type="scientific">Chitinivorax tropicus</name>
    <dbReference type="NCBI Taxonomy" id="714531"/>
    <lineage>
        <taxon>Bacteria</taxon>
        <taxon>Pseudomonadati</taxon>
        <taxon>Pseudomonadota</taxon>
        <taxon>Betaproteobacteria</taxon>
        <taxon>Chitinivorax</taxon>
    </lineage>
</organism>
<keyword evidence="2" id="KW-0677">Repeat</keyword>
<dbReference type="InterPro" id="IPR027417">
    <property type="entry name" value="P-loop_NTPase"/>
</dbReference>
<gene>
    <name evidence="7" type="ORF">HNQ59_003235</name>
</gene>
<keyword evidence="1" id="KW-0433">Leucine-rich repeat</keyword>
<evidence type="ECO:0000313" key="8">
    <source>
        <dbReference type="Proteomes" id="UP000575898"/>
    </source>
</evidence>
<keyword evidence="3" id="KW-0547">Nucleotide-binding</keyword>
<dbReference type="InterPro" id="IPR050836">
    <property type="entry name" value="SDS22/Internalin_LRR"/>
</dbReference>
<evidence type="ECO:0000256" key="5">
    <source>
        <dbReference type="SAM" id="MobiDB-lite"/>
    </source>
</evidence>
<proteinExistence type="predicted"/>
<dbReference type="RefSeq" id="WP_184041347.1">
    <property type="nucleotide sequence ID" value="NZ_JACHHY010000022.1"/>
</dbReference>
<evidence type="ECO:0000313" key="7">
    <source>
        <dbReference type="EMBL" id="MBB5019927.1"/>
    </source>
</evidence>
<dbReference type="InterPro" id="IPR007111">
    <property type="entry name" value="NACHT_NTPase"/>
</dbReference>
<dbReference type="Gene3D" id="3.80.10.10">
    <property type="entry name" value="Ribonuclease Inhibitor"/>
    <property type="match status" value="1"/>
</dbReference>
<feature type="domain" description="NACHT" evidence="6">
    <location>
        <begin position="81"/>
        <end position="222"/>
    </location>
</feature>
<evidence type="ECO:0000256" key="3">
    <source>
        <dbReference type="ARBA" id="ARBA00022741"/>
    </source>
</evidence>
<dbReference type="SUPFAM" id="SSF52058">
    <property type="entry name" value="L domain-like"/>
    <property type="match status" value="1"/>
</dbReference>
<feature type="region of interest" description="Disordered" evidence="5">
    <location>
        <begin position="865"/>
        <end position="886"/>
    </location>
</feature>
<dbReference type="GO" id="GO:0005524">
    <property type="term" value="F:ATP binding"/>
    <property type="evidence" value="ECO:0007669"/>
    <property type="project" value="UniProtKB-KW"/>
</dbReference>
<dbReference type="AlphaFoldDB" id="A0A840MS15"/>
<dbReference type="Proteomes" id="UP000575898">
    <property type="component" value="Unassembled WGS sequence"/>
</dbReference>
<reference evidence="7 8" key="1">
    <citation type="submission" date="2020-08" db="EMBL/GenBank/DDBJ databases">
        <title>Genomic Encyclopedia of Type Strains, Phase IV (KMG-IV): sequencing the most valuable type-strain genomes for metagenomic binning, comparative biology and taxonomic classification.</title>
        <authorList>
            <person name="Goeker M."/>
        </authorList>
    </citation>
    <scope>NUCLEOTIDE SEQUENCE [LARGE SCALE GENOMIC DNA]</scope>
    <source>
        <strain evidence="7 8">DSM 27165</strain>
    </source>
</reference>
<protein>
    <submittedName>
        <fullName evidence="7">Internalin A</fullName>
    </submittedName>
</protein>
<keyword evidence="4" id="KW-0067">ATP-binding</keyword>
<dbReference type="InterPro" id="IPR032675">
    <property type="entry name" value="LRR_dom_sf"/>
</dbReference>
<dbReference type="PANTHER" id="PTHR46652:SF3">
    <property type="entry name" value="LEUCINE-RICH REPEAT-CONTAINING PROTEIN 9"/>
    <property type="match status" value="1"/>
</dbReference>
<accession>A0A840MS15</accession>